<dbReference type="InterPro" id="IPR043136">
    <property type="entry name" value="B30.2/SPRY_sf"/>
</dbReference>
<proteinExistence type="predicted"/>
<feature type="domain" description="B30.2/SPRY" evidence="3">
    <location>
        <begin position="291"/>
        <end position="483"/>
    </location>
</feature>
<gene>
    <name evidence="4" type="primary">LOC109107195</name>
</gene>
<dbReference type="PRINTS" id="PR01407">
    <property type="entry name" value="BUTYPHLNCDUF"/>
</dbReference>
<dbReference type="Proteomes" id="UP000694701">
    <property type="component" value="Unplaced"/>
</dbReference>
<dbReference type="AlphaFoldDB" id="A0A8C2IA22"/>
<dbReference type="Gene3D" id="2.60.120.920">
    <property type="match status" value="1"/>
</dbReference>
<keyword evidence="1" id="KW-0175">Coiled coil</keyword>
<evidence type="ECO:0000313" key="4">
    <source>
        <dbReference type="Ensembl" id="ENSCCRP00020076352.1"/>
    </source>
</evidence>
<dbReference type="SMART" id="SM00589">
    <property type="entry name" value="PRY"/>
    <property type="match status" value="1"/>
</dbReference>
<evidence type="ECO:0000313" key="5">
    <source>
        <dbReference type="Proteomes" id="UP000694701"/>
    </source>
</evidence>
<name>A0A8C2IA22_CYPCA</name>
<protein>
    <submittedName>
        <fullName evidence="4">E3 ubiquitin-protein ligase TRIM39-like</fullName>
    </submittedName>
</protein>
<organism evidence="4 5">
    <name type="scientific">Cyprinus carpio</name>
    <name type="common">Common carp</name>
    <dbReference type="NCBI Taxonomy" id="7962"/>
    <lineage>
        <taxon>Eukaryota</taxon>
        <taxon>Metazoa</taxon>
        <taxon>Chordata</taxon>
        <taxon>Craniata</taxon>
        <taxon>Vertebrata</taxon>
        <taxon>Euteleostomi</taxon>
        <taxon>Actinopterygii</taxon>
        <taxon>Neopterygii</taxon>
        <taxon>Teleostei</taxon>
        <taxon>Ostariophysi</taxon>
        <taxon>Cypriniformes</taxon>
        <taxon>Cyprinidae</taxon>
        <taxon>Cyprininae</taxon>
        <taxon>Cyprinus</taxon>
    </lineage>
</organism>
<feature type="coiled-coil region" evidence="1">
    <location>
        <begin position="209"/>
        <end position="236"/>
    </location>
</feature>
<sequence>MIIIMAQESPRNIVQTKPKKVENDCLLCGREFYPSKCNKHRLFHGHKSENKADHAVVLEELVGKLQDTTLAICSICRTLLLRYDRVSKDAERIKWLIKDTWRKVREKRCAESTPSLEVKKRRRGVMDAEADDDDKNTASSSLQSTDCAAAKEKLKTALKPLHLKLRIFQEFQKTSLQTAEHIKFQAQYTEGRIKEEFVKLRQSLCNEEAARKKALREEEEQKSQILRNKIEKMSKEMYSLSATITAIEEEMKAEDALFLQNYDATLKRVSQCKPPDPENISGVLINVPKHLSNLKFTVLQKMLETADNTSVTFDPNTAHCNLILSDDLTSVRYSDEEQTLPENPERFDMFACVLGSEGFDSGSHCWDVEVGDSTGWFLGVMTESAQRRNKIFSRSGIWLVGHFCGEYKAHESPQSPTPLPVKEKLQRIRVQLDWDSGTLSFSDPLTDTHIHSFTHTFTERLFPFFGVGCDISPLLILPVNSSVKNNSL</sequence>
<dbReference type="Pfam" id="PF00622">
    <property type="entry name" value="SPRY"/>
    <property type="match status" value="1"/>
</dbReference>
<evidence type="ECO:0000256" key="2">
    <source>
        <dbReference type="SAM" id="MobiDB-lite"/>
    </source>
</evidence>
<feature type="region of interest" description="Disordered" evidence="2">
    <location>
        <begin position="120"/>
        <end position="144"/>
    </location>
</feature>
<evidence type="ECO:0000259" key="3">
    <source>
        <dbReference type="PROSITE" id="PS50188"/>
    </source>
</evidence>
<dbReference type="InterPro" id="IPR003877">
    <property type="entry name" value="SPRY_dom"/>
</dbReference>
<accession>A0A8C2IA22</accession>
<dbReference type="PANTHER" id="PTHR24103">
    <property type="entry name" value="E3 UBIQUITIN-PROTEIN LIGASE TRIM"/>
    <property type="match status" value="1"/>
</dbReference>
<dbReference type="InterPro" id="IPR013320">
    <property type="entry name" value="ConA-like_dom_sf"/>
</dbReference>
<dbReference type="InterPro" id="IPR006574">
    <property type="entry name" value="PRY"/>
</dbReference>
<dbReference type="FunFam" id="2.60.120.920:FF:000004">
    <property type="entry name" value="Butyrophilin subfamily 1 member A1"/>
    <property type="match status" value="1"/>
</dbReference>
<evidence type="ECO:0000256" key="1">
    <source>
        <dbReference type="SAM" id="Coils"/>
    </source>
</evidence>
<dbReference type="PROSITE" id="PS50188">
    <property type="entry name" value="B302_SPRY"/>
    <property type="match status" value="1"/>
</dbReference>
<reference evidence="4" key="1">
    <citation type="submission" date="2025-08" db="UniProtKB">
        <authorList>
            <consortium name="Ensembl"/>
        </authorList>
    </citation>
    <scope>IDENTIFICATION</scope>
</reference>
<dbReference type="CDD" id="cd12893">
    <property type="entry name" value="SPRY_PRY_TRIM35"/>
    <property type="match status" value="1"/>
</dbReference>
<dbReference type="Pfam" id="PF13765">
    <property type="entry name" value="PRY"/>
    <property type="match status" value="1"/>
</dbReference>
<dbReference type="SUPFAM" id="SSF49899">
    <property type="entry name" value="Concanavalin A-like lectins/glucanases"/>
    <property type="match status" value="1"/>
</dbReference>
<dbReference type="InterPro" id="IPR003879">
    <property type="entry name" value="Butyrophylin_SPRY"/>
</dbReference>
<dbReference type="Ensembl" id="ENSCCRT00020083712.1">
    <property type="protein sequence ID" value="ENSCCRP00020076352.1"/>
    <property type="gene ID" value="ENSCCRG00020035518.1"/>
</dbReference>
<dbReference type="SMART" id="SM00449">
    <property type="entry name" value="SPRY"/>
    <property type="match status" value="1"/>
</dbReference>
<dbReference type="InterPro" id="IPR050143">
    <property type="entry name" value="TRIM/RBCC"/>
</dbReference>
<dbReference type="InterPro" id="IPR001870">
    <property type="entry name" value="B30.2/SPRY"/>
</dbReference>